<reference evidence="1" key="1">
    <citation type="submission" date="2018-05" db="EMBL/GenBank/DDBJ databases">
        <title>Draft genome of Mucuna pruriens seed.</title>
        <authorList>
            <person name="Nnadi N.E."/>
            <person name="Vos R."/>
            <person name="Hasami M.H."/>
            <person name="Devisetty U.K."/>
            <person name="Aguiy J.C."/>
        </authorList>
    </citation>
    <scope>NUCLEOTIDE SEQUENCE [LARGE SCALE GENOMIC DNA]</scope>
    <source>
        <strain evidence="1">JCA_2017</strain>
    </source>
</reference>
<dbReference type="AlphaFoldDB" id="A0A371EFZ9"/>
<evidence type="ECO:0000313" key="2">
    <source>
        <dbReference type="Proteomes" id="UP000257109"/>
    </source>
</evidence>
<name>A0A371EFZ9_MUCPR</name>
<proteinExistence type="predicted"/>
<organism evidence="1 2">
    <name type="scientific">Mucuna pruriens</name>
    <name type="common">Velvet bean</name>
    <name type="synonym">Dolichos pruriens</name>
    <dbReference type="NCBI Taxonomy" id="157652"/>
    <lineage>
        <taxon>Eukaryota</taxon>
        <taxon>Viridiplantae</taxon>
        <taxon>Streptophyta</taxon>
        <taxon>Embryophyta</taxon>
        <taxon>Tracheophyta</taxon>
        <taxon>Spermatophyta</taxon>
        <taxon>Magnoliopsida</taxon>
        <taxon>eudicotyledons</taxon>
        <taxon>Gunneridae</taxon>
        <taxon>Pentapetalae</taxon>
        <taxon>rosids</taxon>
        <taxon>fabids</taxon>
        <taxon>Fabales</taxon>
        <taxon>Fabaceae</taxon>
        <taxon>Papilionoideae</taxon>
        <taxon>50 kb inversion clade</taxon>
        <taxon>NPAAA clade</taxon>
        <taxon>indigoferoid/millettioid clade</taxon>
        <taxon>Phaseoleae</taxon>
        <taxon>Mucuna</taxon>
    </lineage>
</organism>
<sequence length="104" mass="11864">MVLIDQDNSANILYMSTFRHLLVWEAEICPYHEQLVGFPRECVDMSGYINLLTTFSDLNTLCTILVCYLAIWADTSYNILIDHPALNALNTIVSTPHLVMKLPF</sequence>
<gene>
    <name evidence="1" type="ORF">CR513_56419</name>
</gene>
<dbReference type="OrthoDB" id="1400091at2759"/>
<accession>A0A371EFZ9</accession>
<dbReference type="Proteomes" id="UP000257109">
    <property type="component" value="Unassembled WGS sequence"/>
</dbReference>
<keyword evidence="2" id="KW-1185">Reference proteome</keyword>
<evidence type="ECO:0000313" key="1">
    <source>
        <dbReference type="EMBL" id="RDX64958.1"/>
    </source>
</evidence>
<feature type="non-terminal residue" evidence="1">
    <location>
        <position position="1"/>
    </location>
</feature>
<dbReference type="EMBL" id="QJKJ01014137">
    <property type="protein sequence ID" value="RDX64958.1"/>
    <property type="molecule type" value="Genomic_DNA"/>
</dbReference>
<protein>
    <submittedName>
        <fullName evidence="1">Uncharacterized protein</fullName>
    </submittedName>
</protein>
<comment type="caution">
    <text evidence="1">The sequence shown here is derived from an EMBL/GenBank/DDBJ whole genome shotgun (WGS) entry which is preliminary data.</text>
</comment>